<sequence length="281" mass="30357">MPNCAAIATLHHKDRYIAAPLQSALQWQVTAYTDFDTDALGTFSGEIQRKLAPLDCAIEKARQALNAESVDFGLGNEGSFNADPFMLCTVNQELVVAVDEQGEVLATGKHTAPINIDIIELAAHDWSSKSTEVDEFIQRLPTNQAAILIAKDQQQAIVEVHKPLLEQSAIFVALDQASSNPNVWLLELTYDLRAMHCPQRQVNITRAAEDLARRLTHHCPSCSAVDFVAEDSIAGLPCELCGSPTSATKAIIARCKHCGYEETTAVSAAVASAAQCSLCNP</sequence>
<name>A0ABT7SZ80_9ALTE</name>
<protein>
    <recommendedName>
        <fullName evidence="1">DUF6671 domain-containing protein</fullName>
    </recommendedName>
</protein>
<evidence type="ECO:0000259" key="1">
    <source>
        <dbReference type="Pfam" id="PF20376"/>
    </source>
</evidence>
<keyword evidence="3" id="KW-1185">Reference proteome</keyword>
<dbReference type="InterPro" id="IPR046612">
    <property type="entry name" value="DUF6671"/>
</dbReference>
<dbReference type="RefSeq" id="WP_289366074.1">
    <property type="nucleotide sequence ID" value="NZ_JAUCBP010000011.1"/>
</dbReference>
<accession>A0ABT7SZ80</accession>
<organism evidence="2 3">
    <name type="scientific">Alteromonas arenosi</name>
    <dbReference type="NCBI Taxonomy" id="3055817"/>
    <lineage>
        <taxon>Bacteria</taxon>
        <taxon>Pseudomonadati</taxon>
        <taxon>Pseudomonadota</taxon>
        <taxon>Gammaproteobacteria</taxon>
        <taxon>Alteromonadales</taxon>
        <taxon>Alteromonadaceae</taxon>
        <taxon>Alteromonas/Salinimonas group</taxon>
        <taxon>Alteromonas</taxon>
    </lineage>
</organism>
<evidence type="ECO:0000313" key="2">
    <source>
        <dbReference type="EMBL" id="MDM7861503.1"/>
    </source>
</evidence>
<dbReference type="Pfam" id="PF20376">
    <property type="entry name" value="DUF6671"/>
    <property type="match status" value="1"/>
</dbReference>
<dbReference type="Proteomes" id="UP001234343">
    <property type="component" value="Unassembled WGS sequence"/>
</dbReference>
<proteinExistence type="predicted"/>
<feature type="domain" description="DUF6671" evidence="1">
    <location>
        <begin position="60"/>
        <end position="281"/>
    </location>
</feature>
<comment type="caution">
    <text evidence="2">The sequence shown here is derived from an EMBL/GenBank/DDBJ whole genome shotgun (WGS) entry which is preliminary data.</text>
</comment>
<reference evidence="2 3" key="1">
    <citation type="submission" date="2023-06" db="EMBL/GenBank/DDBJ databases">
        <title>Alteromonas sp. ASW11-36 isolated from intertidal sand.</title>
        <authorList>
            <person name="Li Y."/>
        </authorList>
    </citation>
    <scope>NUCLEOTIDE SEQUENCE [LARGE SCALE GENOMIC DNA]</scope>
    <source>
        <strain evidence="2 3">ASW11-36</strain>
    </source>
</reference>
<gene>
    <name evidence="2" type="ORF">QTP81_12950</name>
</gene>
<dbReference type="EMBL" id="JAUCBP010000011">
    <property type="protein sequence ID" value="MDM7861503.1"/>
    <property type="molecule type" value="Genomic_DNA"/>
</dbReference>
<evidence type="ECO:0000313" key="3">
    <source>
        <dbReference type="Proteomes" id="UP001234343"/>
    </source>
</evidence>